<name>A0A7S0H583_9EUKA</name>
<evidence type="ECO:0000256" key="3">
    <source>
        <dbReference type="ARBA" id="ARBA00022692"/>
    </source>
</evidence>
<evidence type="ECO:0000256" key="6">
    <source>
        <dbReference type="RuleBase" id="RU363053"/>
    </source>
</evidence>
<proteinExistence type="inferred from homology"/>
<dbReference type="PANTHER" id="PTHR11266:SF17">
    <property type="entry name" value="PROTEIN MPV17"/>
    <property type="match status" value="1"/>
</dbReference>
<reference evidence="7" key="1">
    <citation type="submission" date="2021-01" db="EMBL/GenBank/DDBJ databases">
        <authorList>
            <person name="Corre E."/>
            <person name="Pelletier E."/>
            <person name="Niang G."/>
            <person name="Scheremetjew M."/>
            <person name="Finn R."/>
            <person name="Kale V."/>
            <person name="Holt S."/>
            <person name="Cochrane G."/>
            <person name="Meng A."/>
            <person name="Brown T."/>
            <person name="Cohen L."/>
        </authorList>
    </citation>
    <scope>NUCLEOTIDE SEQUENCE</scope>
    <source>
        <strain evidence="7">CCMP1374</strain>
    </source>
</reference>
<accession>A0A7S0H583</accession>
<evidence type="ECO:0000256" key="1">
    <source>
        <dbReference type="ARBA" id="ARBA00004141"/>
    </source>
</evidence>
<dbReference type="GO" id="GO:0005737">
    <property type="term" value="C:cytoplasm"/>
    <property type="evidence" value="ECO:0007669"/>
    <property type="project" value="TreeGrafter"/>
</dbReference>
<evidence type="ECO:0008006" key="8">
    <source>
        <dbReference type="Google" id="ProtNLM"/>
    </source>
</evidence>
<dbReference type="AlphaFoldDB" id="A0A7S0H583"/>
<dbReference type="EMBL" id="HBEP01000480">
    <property type="protein sequence ID" value="CAD8466423.1"/>
    <property type="molecule type" value="Transcribed_RNA"/>
</dbReference>
<keyword evidence="4" id="KW-1133">Transmembrane helix</keyword>
<dbReference type="PANTHER" id="PTHR11266">
    <property type="entry name" value="PEROXISOMAL MEMBRANE PROTEIN 2, PXMP2 MPV17"/>
    <property type="match status" value="1"/>
</dbReference>
<gene>
    <name evidence="7" type="ORF">PANT1444_LOCUS280</name>
</gene>
<dbReference type="InterPro" id="IPR007248">
    <property type="entry name" value="Mpv17_PMP22"/>
</dbReference>
<sequence>MQSLKAAATAGVIGVAGDVLMQWREGRRSDTFDWERAGRLAAFRAVHAPVIDYSWRYFDRAIPFTGAVGVVARVVADQALLMPPSLIAFFLSQGAMEGLSAAACVERVKDAFIPTAIVCTPYWCVVHSLTFSVVPVDLRIGWASVCAVGWNAIISDQNQAAIQRADAPADCKAEKGG</sequence>
<keyword evidence="5" id="KW-0472">Membrane</keyword>
<organism evidence="7">
    <name type="scientific">Phaeocystis antarctica</name>
    <dbReference type="NCBI Taxonomy" id="33657"/>
    <lineage>
        <taxon>Eukaryota</taxon>
        <taxon>Haptista</taxon>
        <taxon>Haptophyta</taxon>
        <taxon>Prymnesiophyceae</taxon>
        <taxon>Phaeocystales</taxon>
        <taxon>Phaeocystaceae</taxon>
        <taxon>Phaeocystis</taxon>
    </lineage>
</organism>
<comment type="similarity">
    <text evidence="2 6">Belongs to the peroxisomal membrane protein PXMP2/4 family.</text>
</comment>
<dbReference type="Pfam" id="PF04117">
    <property type="entry name" value="Mpv17_PMP22"/>
    <property type="match status" value="1"/>
</dbReference>
<comment type="subcellular location">
    <subcellularLocation>
        <location evidence="1">Membrane</location>
        <topology evidence="1">Multi-pass membrane protein</topology>
    </subcellularLocation>
</comment>
<evidence type="ECO:0000256" key="2">
    <source>
        <dbReference type="ARBA" id="ARBA00006824"/>
    </source>
</evidence>
<evidence type="ECO:0000256" key="4">
    <source>
        <dbReference type="ARBA" id="ARBA00022989"/>
    </source>
</evidence>
<evidence type="ECO:0000313" key="7">
    <source>
        <dbReference type="EMBL" id="CAD8466423.1"/>
    </source>
</evidence>
<evidence type="ECO:0000256" key="5">
    <source>
        <dbReference type="ARBA" id="ARBA00023136"/>
    </source>
</evidence>
<dbReference type="GO" id="GO:0016020">
    <property type="term" value="C:membrane"/>
    <property type="evidence" value="ECO:0007669"/>
    <property type="project" value="UniProtKB-SubCell"/>
</dbReference>
<protein>
    <recommendedName>
        <fullName evidence="8">Peroxisomal membrane protein MPV17</fullName>
    </recommendedName>
</protein>
<keyword evidence="3" id="KW-0812">Transmembrane</keyword>